<evidence type="ECO:0000313" key="7">
    <source>
        <dbReference type="Proteomes" id="UP000275401"/>
    </source>
</evidence>
<reference evidence="6 7" key="1">
    <citation type="submission" date="2018-11" db="EMBL/GenBank/DDBJ databases">
        <title>The Potential of Streptomyces as Biocontrol Agents against the Tomato grey mould, Botrytis cinerea (Gray mold) Frontiers in Microbiology.</title>
        <authorList>
            <person name="Li D."/>
        </authorList>
    </citation>
    <scope>NUCLEOTIDE SEQUENCE [LARGE SCALE GENOMIC DNA]</scope>
    <source>
        <strain evidence="6 7">NEAU-LD23</strain>
    </source>
</reference>
<keyword evidence="7" id="KW-1185">Reference proteome</keyword>
<accession>A0A3M8XCV7</accession>
<dbReference type="Pfam" id="PF00109">
    <property type="entry name" value="ketoacyl-synt"/>
    <property type="match status" value="1"/>
</dbReference>
<dbReference type="InterPro" id="IPR050091">
    <property type="entry name" value="PKS_NRPS_Biosynth_Enz"/>
</dbReference>
<dbReference type="SUPFAM" id="SSF53901">
    <property type="entry name" value="Thiolase-like"/>
    <property type="match status" value="1"/>
</dbReference>
<keyword evidence="2" id="KW-0808">Transferase</keyword>
<dbReference type="Proteomes" id="UP000275401">
    <property type="component" value="Unassembled WGS sequence"/>
</dbReference>
<sequence length="66" mass="7115">MTAPYEKVVQALRKSLEETNTLKQRNQQLRAAAREPIAIVGMGCRFPGGVASPEGLWEMLVSGGDG</sequence>
<dbReference type="InterPro" id="IPR014030">
    <property type="entry name" value="Ketoacyl_synth_N"/>
</dbReference>
<evidence type="ECO:0000256" key="1">
    <source>
        <dbReference type="ARBA" id="ARBA00001957"/>
    </source>
</evidence>
<dbReference type="RefSeq" id="WP_221179303.1">
    <property type="nucleotide sequence ID" value="NZ_RIBZ01000024.1"/>
</dbReference>
<dbReference type="PANTHER" id="PTHR43775:SF51">
    <property type="entry name" value="INACTIVE PHENOLPHTHIOCEROL SYNTHESIS POLYKETIDE SYNTHASE TYPE I PKS1-RELATED"/>
    <property type="match status" value="1"/>
</dbReference>
<dbReference type="InterPro" id="IPR015083">
    <property type="entry name" value="NorB/c/GfsB-D-like_docking"/>
</dbReference>
<evidence type="ECO:0000256" key="2">
    <source>
        <dbReference type="ARBA" id="ARBA00022679"/>
    </source>
</evidence>
<evidence type="ECO:0000259" key="5">
    <source>
        <dbReference type="Pfam" id="PF08990"/>
    </source>
</evidence>
<dbReference type="GO" id="GO:0006633">
    <property type="term" value="P:fatty acid biosynthetic process"/>
    <property type="evidence" value="ECO:0007669"/>
    <property type="project" value="TreeGrafter"/>
</dbReference>
<organism evidence="6 7">
    <name type="scientific">Streptomyces botrytidirepellens</name>
    <dbReference type="NCBI Taxonomy" id="2486417"/>
    <lineage>
        <taxon>Bacteria</taxon>
        <taxon>Bacillati</taxon>
        <taxon>Actinomycetota</taxon>
        <taxon>Actinomycetes</taxon>
        <taxon>Kitasatosporales</taxon>
        <taxon>Streptomycetaceae</taxon>
        <taxon>Streptomyces</taxon>
    </lineage>
</organism>
<protein>
    <submittedName>
        <fullName evidence="6">Polyketide synthase</fullName>
    </submittedName>
</protein>
<comment type="cofactor">
    <cofactor evidence="1">
        <name>pantetheine 4'-phosphate</name>
        <dbReference type="ChEBI" id="CHEBI:47942"/>
    </cofactor>
</comment>
<comment type="caution">
    <text evidence="6">The sequence shown here is derived from an EMBL/GenBank/DDBJ whole genome shotgun (WGS) entry which is preliminary data.</text>
</comment>
<proteinExistence type="predicted"/>
<dbReference type="EMBL" id="RIBZ01000024">
    <property type="protein sequence ID" value="RNG38303.1"/>
    <property type="molecule type" value="Genomic_DNA"/>
</dbReference>
<dbReference type="Gene3D" id="3.40.47.10">
    <property type="match status" value="1"/>
</dbReference>
<dbReference type="AlphaFoldDB" id="A0A3M8XCV7"/>
<feature type="non-terminal residue" evidence="6">
    <location>
        <position position="66"/>
    </location>
</feature>
<feature type="domain" description="Beta-ketoacyl synthase-like N-terminal" evidence="4">
    <location>
        <begin position="35"/>
        <end position="66"/>
    </location>
</feature>
<dbReference type="Pfam" id="PF08990">
    <property type="entry name" value="Docking"/>
    <property type="match status" value="1"/>
</dbReference>
<feature type="domain" description="Polyketide synthase NorB/C/GfsB-E-like docking" evidence="5">
    <location>
        <begin position="4"/>
        <end position="31"/>
    </location>
</feature>
<evidence type="ECO:0000313" key="6">
    <source>
        <dbReference type="EMBL" id="RNG38303.1"/>
    </source>
</evidence>
<evidence type="ECO:0000259" key="4">
    <source>
        <dbReference type="Pfam" id="PF00109"/>
    </source>
</evidence>
<dbReference type="PANTHER" id="PTHR43775">
    <property type="entry name" value="FATTY ACID SYNTHASE"/>
    <property type="match status" value="1"/>
</dbReference>
<evidence type="ECO:0000256" key="3">
    <source>
        <dbReference type="ARBA" id="ARBA00023268"/>
    </source>
</evidence>
<name>A0A3M8XCV7_9ACTN</name>
<keyword evidence="3" id="KW-0511">Multifunctional enzyme</keyword>
<dbReference type="InterPro" id="IPR016039">
    <property type="entry name" value="Thiolase-like"/>
</dbReference>
<gene>
    <name evidence="6" type="ORF">EEJ42_01350</name>
</gene>
<dbReference type="GO" id="GO:0004312">
    <property type="term" value="F:fatty acid synthase activity"/>
    <property type="evidence" value="ECO:0007669"/>
    <property type="project" value="TreeGrafter"/>
</dbReference>